<gene>
    <name evidence="3" type="ORF">ElP_35710</name>
</gene>
<feature type="transmembrane region" description="Helical" evidence="2">
    <location>
        <begin position="38"/>
        <end position="63"/>
    </location>
</feature>
<keyword evidence="2" id="KW-1133">Transmembrane helix</keyword>
<dbReference type="Proteomes" id="UP000317835">
    <property type="component" value="Chromosome"/>
</dbReference>
<name>A0A518H4D0_9BACT</name>
<keyword evidence="2" id="KW-0812">Transmembrane</keyword>
<sequence>MLDLIRFPVILTGCTAVIALVIAPIQGGPGVFEVAAGFVVGLAVIYFSTTLVIGGLGLLPTLLRRALRRLDRPRKGDPHPGKTLWDDWVDGP</sequence>
<keyword evidence="2" id="KW-0472">Membrane</keyword>
<dbReference type="EMBL" id="CP036426">
    <property type="protein sequence ID" value="QDV35667.1"/>
    <property type="molecule type" value="Genomic_DNA"/>
</dbReference>
<feature type="region of interest" description="Disordered" evidence="1">
    <location>
        <begin position="72"/>
        <end position="92"/>
    </location>
</feature>
<feature type="transmembrane region" description="Helical" evidence="2">
    <location>
        <begin position="7"/>
        <end position="26"/>
    </location>
</feature>
<reference evidence="3 4" key="1">
    <citation type="submission" date="2019-02" db="EMBL/GenBank/DDBJ databases">
        <title>Deep-cultivation of Planctomycetes and their phenomic and genomic characterization uncovers novel biology.</title>
        <authorList>
            <person name="Wiegand S."/>
            <person name="Jogler M."/>
            <person name="Boedeker C."/>
            <person name="Pinto D."/>
            <person name="Vollmers J."/>
            <person name="Rivas-Marin E."/>
            <person name="Kohn T."/>
            <person name="Peeters S.H."/>
            <person name="Heuer A."/>
            <person name="Rast P."/>
            <person name="Oberbeckmann S."/>
            <person name="Bunk B."/>
            <person name="Jeske O."/>
            <person name="Meyerdierks A."/>
            <person name="Storesund J.E."/>
            <person name="Kallscheuer N."/>
            <person name="Luecker S."/>
            <person name="Lage O.M."/>
            <person name="Pohl T."/>
            <person name="Merkel B.J."/>
            <person name="Hornburger P."/>
            <person name="Mueller R.-W."/>
            <person name="Bruemmer F."/>
            <person name="Labrenz M."/>
            <person name="Spormann A.M."/>
            <person name="Op den Camp H."/>
            <person name="Overmann J."/>
            <person name="Amann R."/>
            <person name="Jetten M.S.M."/>
            <person name="Mascher T."/>
            <person name="Medema M.H."/>
            <person name="Devos D.P."/>
            <person name="Kaster A.-K."/>
            <person name="Ovreas L."/>
            <person name="Rohde M."/>
            <person name="Galperin M.Y."/>
            <person name="Jogler C."/>
        </authorList>
    </citation>
    <scope>NUCLEOTIDE SEQUENCE [LARGE SCALE GENOMIC DNA]</scope>
    <source>
        <strain evidence="3 4">ElP</strain>
    </source>
</reference>
<accession>A0A518H4D0</accession>
<evidence type="ECO:0000313" key="4">
    <source>
        <dbReference type="Proteomes" id="UP000317835"/>
    </source>
</evidence>
<dbReference type="KEGG" id="tpla:ElP_35710"/>
<protein>
    <submittedName>
        <fullName evidence="3">Uncharacterized protein</fullName>
    </submittedName>
</protein>
<evidence type="ECO:0000256" key="2">
    <source>
        <dbReference type="SAM" id="Phobius"/>
    </source>
</evidence>
<evidence type="ECO:0000313" key="3">
    <source>
        <dbReference type="EMBL" id="QDV35667.1"/>
    </source>
</evidence>
<organism evidence="3 4">
    <name type="scientific">Tautonia plasticadhaerens</name>
    <dbReference type="NCBI Taxonomy" id="2527974"/>
    <lineage>
        <taxon>Bacteria</taxon>
        <taxon>Pseudomonadati</taxon>
        <taxon>Planctomycetota</taxon>
        <taxon>Planctomycetia</taxon>
        <taxon>Isosphaerales</taxon>
        <taxon>Isosphaeraceae</taxon>
        <taxon>Tautonia</taxon>
    </lineage>
</organism>
<evidence type="ECO:0000256" key="1">
    <source>
        <dbReference type="SAM" id="MobiDB-lite"/>
    </source>
</evidence>
<dbReference type="RefSeq" id="WP_145271392.1">
    <property type="nucleotide sequence ID" value="NZ_CP036426.1"/>
</dbReference>
<keyword evidence="4" id="KW-1185">Reference proteome</keyword>
<proteinExistence type="predicted"/>
<dbReference type="AlphaFoldDB" id="A0A518H4D0"/>